<proteinExistence type="predicted"/>
<sequence>MVAADSLRLAVGALDAFSACAGAANVAGRISVVVELCEAVDRALDSLVVRMAAEAAEEGWTSGHMREAAPAYHARLQRALALA</sequence>
<dbReference type="OrthoDB" id="9926155at2"/>
<dbReference type="AlphaFoldDB" id="A0A540VY88"/>
<dbReference type="RefSeq" id="WP_141632438.1">
    <property type="nucleotide sequence ID" value="NZ_JBMHHX010000020.1"/>
</dbReference>
<protein>
    <submittedName>
        <fullName evidence="1">Uncharacterized protein</fullName>
    </submittedName>
</protein>
<organism evidence="1 2">
    <name type="scientific">Kitasatospora acidiphila</name>
    <dbReference type="NCBI Taxonomy" id="2567942"/>
    <lineage>
        <taxon>Bacteria</taxon>
        <taxon>Bacillati</taxon>
        <taxon>Actinomycetota</taxon>
        <taxon>Actinomycetes</taxon>
        <taxon>Kitasatosporales</taxon>
        <taxon>Streptomycetaceae</taxon>
        <taxon>Kitasatospora</taxon>
    </lineage>
</organism>
<dbReference type="Proteomes" id="UP000319103">
    <property type="component" value="Unassembled WGS sequence"/>
</dbReference>
<gene>
    <name evidence="1" type="ORF">E6W39_04915</name>
</gene>
<accession>A0A540VY88</accession>
<keyword evidence="2" id="KW-1185">Reference proteome</keyword>
<comment type="caution">
    <text evidence="1">The sequence shown here is derived from an EMBL/GenBank/DDBJ whole genome shotgun (WGS) entry which is preliminary data.</text>
</comment>
<evidence type="ECO:0000313" key="2">
    <source>
        <dbReference type="Proteomes" id="UP000319103"/>
    </source>
</evidence>
<name>A0A540VY88_9ACTN</name>
<reference evidence="1 2" key="1">
    <citation type="submission" date="2019-06" db="EMBL/GenBank/DDBJ databases">
        <title>Description of Kitasatospora acidophila sp. nov. isolated from pine grove soil, and reclassification of Streptomyces novaecaesareae to Kitasatospora novaeceasareae comb. nov.</title>
        <authorList>
            <person name="Kim M.J."/>
        </authorList>
    </citation>
    <scope>NUCLEOTIDE SEQUENCE [LARGE SCALE GENOMIC DNA]</scope>
    <source>
        <strain evidence="1 2">MMS16-CNU292</strain>
    </source>
</reference>
<evidence type="ECO:0000313" key="1">
    <source>
        <dbReference type="EMBL" id="TQF01709.1"/>
    </source>
</evidence>
<dbReference type="EMBL" id="VIGB01000003">
    <property type="protein sequence ID" value="TQF01709.1"/>
    <property type="molecule type" value="Genomic_DNA"/>
</dbReference>